<dbReference type="InterPro" id="IPR036388">
    <property type="entry name" value="WH-like_DNA-bd_sf"/>
</dbReference>
<evidence type="ECO:0000313" key="4">
    <source>
        <dbReference type="EMBL" id="GAA1657064.1"/>
    </source>
</evidence>
<feature type="compositionally biased region" description="Polar residues" evidence="1">
    <location>
        <begin position="746"/>
        <end position="756"/>
    </location>
</feature>
<dbReference type="PROSITE" id="PS51782">
    <property type="entry name" value="LYSM"/>
    <property type="match status" value="1"/>
</dbReference>
<dbReference type="InterPro" id="IPR016032">
    <property type="entry name" value="Sig_transdc_resp-reg_C-effctor"/>
</dbReference>
<sequence>MTQRQWEPTFLTGLGRVVRAILAAAVLITLVIAPPWLLLTLTSVPLPDHAIGWDDIVAWNSYLSVSTLVLRAATCIGWVSWAALASYIIATSIRDGADQLRAIRTHDHSPRGNTGGPLRAAISGLVGLIIAGLMTRAALASDPSATVELLRDRPAVTAPPAPTNTGRGPVNAAATAAPQDQADSTNGGWYEVHKGDNLSKIAKKRYGKPRLWTKIWQANRGHRQPEGNVFLNPNHIEPHWRLWIPGRTAKAATSGQPGVAALPALPPTTDHSPATKPSASTSLRGAASPHAPASAPQESTGSHDSPPHPATPAANRPADTGMVDLPGGGWLTLAAAGALSAALALAYRRRRRSVHYRNVDTTTGEATTPLVRALHQTQPGTLRWSAPTSPAHQPKPAAAAQPALPFAVRASGQLVGLEYTPVLQLRGPGARAAARAIIAITAATGNPHDSSGGADLALTNATLTDLFAPNLADAWNDRAESVRLGIGDMRLWPTAEQLVDWLEEVLITRRRTTFSTPTTAPTAVTSRTTRYLIALVDTPTTRDPRLAAILRESARRDLGIIGVLLDDHPDPRACHVDSDGNLTITANGPTLLDGARASTLPPQHLADLLHQLTDTPVSAEQQDGAVQTNIPACPAFPRTPDLAGDQSSQHPRPAGNDSAQDQASKAAGSHSPSRSAPPLSTQLTTNATQKEAHHDHDLDVISAELPDLPIKAPPVLRSTTSPDIDRPSMAKTTPSNVAAQIVAPTPLSNPSGTASTLEHDATATDERPSADPPTALRLRVLGRLDVRDTTGEPVFVTGKAAELLVLLAVYPDGVRLGDLLTTLWPDHPRNSARNNLSTLLRRTRRQLSTPASGCGDDAAAGTGIVHSELGYRLDSQLWAVDLWEIHRLLADAAASTNNADAANRALQLYRGRLDTGDTSPEWLPELDQHLTSTLVGQFGRLAERYLAADHDLAAAIARTLIDVTPENESLYQLLLRAHAGKPAALRGVRDLLTARMNDLGVVPSRESIALADNLYADAANPVPTHR</sequence>
<keyword evidence="2" id="KW-1133">Transmembrane helix</keyword>
<keyword evidence="5" id="KW-1185">Reference proteome</keyword>
<evidence type="ECO:0000313" key="5">
    <source>
        <dbReference type="Proteomes" id="UP001500618"/>
    </source>
</evidence>
<dbReference type="SUPFAM" id="SSF46894">
    <property type="entry name" value="C-terminal effector domain of the bipartite response regulators"/>
    <property type="match status" value="1"/>
</dbReference>
<dbReference type="RefSeq" id="WP_344306416.1">
    <property type="nucleotide sequence ID" value="NZ_BAAANY010000001.1"/>
</dbReference>
<feature type="transmembrane region" description="Helical" evidence="2">
    <location>
        <begin position="68"/>
        <end position="90"/>
    </location>
</feature>
<dbReference type="Gene3D" id="1.10.10.10">
    <property type="entry name" value="Winged helix-like DNA-binding domain superfamily/Winged helix DNA-binding domain"/>
    <property type="match status" value="1"/>
</dbReference>
<dbReference type="InterPro" id="IPR005158">
    <property type="entry name" value="BTAD"/>
</dbReference>
<accession>A0ABP4RQB9</accession>
<feature type="region of interest" description="Disordered" evidence="1">
    <location>
        <begin position="711"/>
        <end position="775"/>
    </location>
</feature>
<feature type="region of interest" description="Disordered" evidence="1">
    <location>
        <begin position="249"/>
        <end position="321"/>
    </location>
</feature>
<dbReference type="Gene3D" id="3.10.350.10">
    <property type="entry name" value="LysM domain"/>
    <property type="match status" value="1"/>
</dbReference>
<protein>
    <recommendedName>
        <fullName evidence="3">LysM domain-containing protein</fullName>
    </recommendedName>
</protein>
<evidence type="ECO:0000259" key="3">
    <source>
        <dbReference type="PROSITE" id="PS51782"/>
    </source>
</evidence>
<comment type="caution">
    <text evidence="4">The sequence shown here is derived from an EMBL/GenBank/DDBJ whole genome shotgun (WGS) entry which is preliminary data.</text>
</comment>
<name>A0ABP4RQB9_9ACTN</name>
<feature type="region of interest" description="Disordered" evidence="1">
    <location>
        <begin position="630"/>
        <end position="694"/>
    </location>
</feature>
<dbReference type="InterPro" id="IPR011990">
    <property type="entry name" value="TPR-like_helical_dom_sf"/>
</dbReference>
<dbReference type="InterPro" id="IPR036779">
    <property type="entry name" value="LysM_dom_sf"/>
</dbReference>
<proteinExistence type="predicted"/>
<dbReference type="EMBL" id="BAAANY010000001">
    <property type="protein sequence ID" value="GAA1657064.1"/>
    <property type="molecule type" value="Genomic_DNA"/>
</dbReference>
<dbReference type="Gene3D" id="1.25.40.10">
    <property type="entry name" value="Tetratricopeptide repeat domain"/>
    <property type="match status" value="1"/>
</dbReference>
<reference evidence="5" key="1">
    <citation type="journal article" date="2019" name="Int. J. Syst. Evol. Microbiol.">
        <title>The Global Catalogue of Microorganisms (GCM) 10K type strain sequencing project: providing services to taxonomists for standard genome sequencing and annotation.</title>
        <authorList>
            <consortium name="The Broad Institute Genomics Platform"/>
            <consortium name="The Broad Institute Genome Sequencing Center for Infectious Disease"/>
            <person name="Wu L."/>
            <person name="Ma J."/>
        </authorList>
    </citation>
    <scope>NUCLEOTIDE SEQUENCE [LARGE SCALE GENOMIC DNA]</scope>
    <source>
        <strain evidence="5">JCM 14718</strain>
    </source>
</reference>
<feature type="compositionally biased region" description="Polar residues" evidence="1">
    <location>
        <begin position="269"/>
        <end position="283"/>
    </location>
</feature>
<dbReference type="SMART" id="SM01043">
    <property type="entry name" value="BTAD"/>
    <property type="match status" value="1"/>
</dbReference>
<dbReference type="Proteomes" id="UP001500618">
    <property type="component" value="Unassembled WGS sequence"/>
</dbReference>
<keyword evidence="2" id="KW-0812">Transmembrane</keyword>
<feature type="compositionally biased region" description="Low complexity" evidence="1">
    <location>
        <begin position="172"/>
        <end position="183"/>
    </location>
</feature>
<dbReference type="PANTHER" id="PTHR35807">
    <property type="entry name" value="TRANSCRIPTIONAL REGULATOR REDD-RELATED"/>
    <property type="match status" value="1"/>
</dbReference>
<feature type="transmembrane region" description="Helical" evidence="2">
    <location>
        <begin position="118"/>
        <end position="139"/>
    </location>
</feature>
<organism evidence="4 5">
    <name type="scientific">Fodinicola feengrottensis</name>
    <dbReference type="NCBI Taxonomy" id="435914"/>
    <lineage>
        <taxon>Bacteria</taxon>
        <taxon>Bacillati</taxon>
        <taxon>Actinomycetota</taxon>
        <taxon>Actinomycetes</taxon>
        <taxon>Mycobacteriales</taxon>
        <taxon>Fodinicola</taxon>
    </lineage>
</organism>
<feature type="domain" description="LysM" evidence="3">
    <location>
        <begin position="188"/>
        <end position="244"/>
    </location>
</feature>
<feature type="compositionally biased region" description="Low complexity" evidence="1">
    <location>
        <begin position="286"/>
        <end position="296"/>
    </location>
</feature>
<dbReference type="InterPro" id="IPR051677">
    <property type="entry name" value="AfsR-DnrI-RedD_regulator"/>
</dbReference>
<keyword evidence="2" id="KW-0472">Membrane</keyword>
<gene>
    <name evidence="4" type="ORF">GCM10009765_03200</name>
</gene>
<dbReference type="InterPro" id="IPR018392">
    <property type="entry name" value="LysM"/>
</dbReference>
<feature type="transmembrane region" description="Helical" evidence="2">
    <location>
        <begin position="20"/>
        <end position="39"/>
    </location>
</feature>
<dbReference type="SMART" id="SM00257">
    <property type="entry name" value="LysM"/>
    <property type="match status" value="1"/>
</dbReference>
<feature type="compositionally biased region" description="Basic and acidic residues" evidence="1">
    <location>
        <begin position="757"/>
        <end position="769"/>
    </location>
</feature>
<feature type="compositionally biased region" description="Polar residues" evidence="1">
    <location>
        <begin position="670"/>
        <end position="689"/>
    </location>
</feature>
<evidence type="ECO:0000256" key="2">
    <source>
        <dbReference type="SAM" id="Phobius"/>
    </source>
</evidence>
<feature type="region of interest" description="Disordered" evidence="1">
    <location>
        <begin position="155"/>
        <end position="189"/>
    </location>
</feature>
<evidence type="ECO:0000256" key="1">
    <source>
        <dbReference type="SAM" id="MobiDB-lite"/>
    </source>
</evidence>
<dbReference type="CDD" id="cd00118">
    <property type="entry name" value="LysM"/>
    <property type="match status" value="1"/>
</dbReference>